<organism evidence="1 2">
    <name type="scientific">Phaseolus coccineus</name>
    <name type="common">Scarlet runner bean</name>
    <name type="synonym">Phaseolus multiflorus</name>
    <dbReference type="NCBI Taxonomy" id="3886"/>
    <lineage>
        <taxon>Eukaryota</taxon>
        <taxon>Viridiplantae</taxon>
        <taxon>Streptophyta</taxon>
        <taxon>Embryophyta</taxon>
        <taxon>Tracheophyta</taxon>
        <taxon>Spermatophyta</taxon>
        <taxon>Magnoliopsida</taxon>
        <taxon>eudicotyledons</taxon>
        <taxon>Gunneridae</taxon>
        <taxon>Pentapetalae</taxon>
        <taxon>rosids</taxon>
        <taxon>fabids</taxon>
        <taxon>Fabales</taxon>
        <taxon>Fabaceae</taxon>
        <taxon>Papilionoideae</taxon>
        <taxon>50 kb inversion clade</taxon>
        <taxon>NPAAA clade</taxon>
        <taxon>indigoferoid/millettioid clade</taxon>
        <taxon>Phaseoleae</taxon>
        <taxon>Phaseolus</taxon>
    </lineage>
</organism>
<protein>
    <submittedName>
        <fullName evidence="1">Uncharacterized protein</fullName>
    </submittedName>
</protein>
<comment type="caution">
    <text evidence="1">The sequence shown here is derived from an EMBL/GenBank/DDBJ whole genome shotgun (WGS) entry which is preliminary data.</text>
</comment>
<reference evidence="1 2" key="1">
    <citation type="submission" date="2024-01" db="EMBL/GenBank/DDBJ databases">
        <title>The genomes of 5 underutilized Papilionoideae crops provide insights into root nodulation and disease resistanc.</title>
        <authorList>
            <person name="Jiang F."/>
        </authorList>
    </citation>
    <scope>NUCLEOTIDE SEQUENCE [LARGE SCALE GENOMIC DNA]</scope>
    <source>
        <strain evidence="1">JINMINGXINNONG_FW02</strain>
        <tissue evidence="1">Leaves</tissue>
    </source>
</reference>
<accession>A0AAN9RRE1</accession>
<evidence type="ECO:0000313" key="1">
    <source>
        <dbReference type="EMBL" id="KAK7382337.1"/>
    </source>
</evidence>
<dbReference type="Proteomes" id="UP001374584">
    <property type="component" value="Unassembled WGS sequence"/>
</dbReference>
<dbReference type="AlphaFoldDB" id="A0AAN9RRE1"/>
<keyword evidence="2" id="KW-1185">Reference proteome</keyword>
<gene>
    <name evidence="1" type="ORF">VNO80_01188</name>
</gene>
<name>A0AAN9RRE1_PHACN</name>
<evidence type="ECO:0000313" key="2">
    <source>
        <dbReference type="Proteomes" id="UP001374584"/>
    </source>
</evidence>
<proteinExistence type="predicted"/>
<sequence length="107" mass="12080">MLGTAGGSGIWGRLSSLCRLHIILNEPDVCQRDELVDRNVATFRIMRVHQHLRIIQKLPSRNLRLSDHFSAEVSTTFRLTSWTLSLYFGCARLSSALFLRSTSSASM</sequence>
<dbReference type="EMBL" id="JAYMYR010000001">
    <property type="protein sequence ID" value="KAK7382337.1"/>
    <property type="molecule type" value="Genomic_DNA"/>
</dbReference>